<dbReference type="InterPro" id="IPR025649">
    <property type="entry name" value="DUF4360"/>
</dbReference>
<reference evidence="2 3" key="1">
    <citation type="submission" date="2023-01" db="EMBL/GenBank/DDBJ databases">
        <title>Analysis of 21 Apiospora genomes using comparative genomics revels a genus with tremendous synthesis potential of carbohydrate active enzymes and secondary metabolites.</title>
        <authorList>
            <person name="Sorensen T."/>
        </authorList>
    </citation>
    <scope>NUCLEOTIDE SEQUENCE [LARGE SCALE GENOMIC DNA]</scope>
    <source>
        <strain evidence="2 3">CBS 33761</strain>
    </source>
</reference>
<evidence type="ECO:0000313" key="2">
    <source>
        <dbReference type="EMBL" id="KAK8054945.1"/>
    </source>
</evidence>
<proteinExistence type="predicted"/>
<evidence type="ECO:0008006" key="4">
    <source>
        <dbReference type="Google" id="ProtNLM"/>
    </source>
</evidence>
<keyword evidence="1" id="KW-0732">Signal</keyword>
<dbReference type="Proteomes" id="UP001444661">
    <property type="component" value="Unassembled WGS sequence"/>
</dbReference>
<dbReference type="Pfam" id="PF14273">
    <property type="entry name" value="DUF4360"/>
    <property type="match status" value="1"/>
</dbReference>
<comment type="caution">
    <text evidence="2">The sequence shown here is derived from an EMBL/GenBank/DDBJ whole genome shotgun (WGS) entry which is preliminary data.</text>
</comment>
<evidence type="ECO:0000256" key="1">
    <source>
        <dbReference type="SAM" id="SignalP"/>
    </source>
</evidence>
<dbReference type="EMBL" id="JAQQWK010000001">
    <property type="protein sequence ID" value="KAK8054945.1"/>
    <property type="molecule type" value="Genomic_DNA"/>
</dbReference>
<feature type="signal peptide" evidence="1">
    <location>
        <begin position="1"/>
        <end position="19"/>
    </location>
</feature>
<dbReference type="PANTHER" id="PTHR38847:SF1">
    <property type="entry name" value="PSEUDOURIDINE SYNTHASE RSUA_RLUA-LIKE DOMAIN-CONTAINING PROTEIN"/>
    <property type="match status" value="1"/>
</dbReference>
<protein>
    <recommendedName>
        <fullName evidence="4">Secreted protein</fullName>
    </recommendedName>
</protein>
<sequence length="227" mass="25181">MHIDRALNLTWAIAWIASASTTIHPLRTRDSDSLLPEPRPKISRLHFWGSGCTRASQEHGSVDVVGADYEHITVRLRDFAARIGPGTNVTERTTFCQLSMQFEDAEPGWQVALDSAEFRGHLSLTPPVTMHTWMISFFVEDAAKTTTSTARTEPASTSDSDITTSLEVPESKSVWSLCSDRSGYTGVIDVNYRVAFTTKEQPGTGSFGKTGRGAVTESLYFKWRRCE</sequence>
<keyword evidence="3" id="KW-1185">Reference proteome</keyword>
<accession>A0ABR1U7S2</accession>
<evidence type="ECO:0000313" key="3">
    <source>
        <dbReference type="Proteomes" id="UP001444661"/>
    </source>
</evidence>
<gene>
    <name evidence="2" type="ORF">PG993_000172</name>
</gene>
<dbReference type="PANTHER" id="PTHR38847">
    <property type="match status" value="1"/>
</dbReference>
<name>A0ABR1U7S2_9PEZI</name>
<organism evidence="2 3">
    <name type="scientific">Apiospora rasikravindrae</name>
    <dbReference type="NCBI Taxonomy" id="990691"/>
    <lineage>
        <taxon>Eukaryota</taxon>
        <taxon>Fungi</taxon>
        <taxon>Dikarya</taxon>
        <taxon>Ascomycota</taxon>
        <taxon>Pezizomycotina</taxon>
        <taxon>Sordariomycetes</taxon>
        <taxon>Xylariomycetidae</taxon>
        <taxon>Amphisphaeriales</taxon>
        <taxon>Apiosporaceae</taxon>
        <taxon>Apiospora</taxon>
    </lineage>
</organism>
<feature type="chain" id="PRO_5046539398" description="Secreted protein" evidence="1">
    <location>
        <begin position="20"/>
        <end position="227"/>
    </location>
</feature>